<feature type="compositionally biased region" description="Low complexity" evidence="6">
    <location>
        <begin position="332"/>
        <end position="342"/>
    </location>
</feature>
<dbReference type="Gene3D" id="3.30.160.60">
    <property type="entry name" value="Classic Zinc Finger"/>
    <property type="match status" value="2"/>
</dbReference>
<dbReference type="PROSITE" id="PS00028">
    <property type="entry name" value="ZINC_FINGER_C2H2_1"/>
    <property type="match status" value="2"/>
</dbReference>
<keyword evidence="2" id="KW-0677">Repeat</keyword>
<evidence type="ECO:0000256" key="3">
    <source>
        <dbReference type="ARBA" id="ARBA00022771"/>
    </source>
</evidence>
<dbReference type="InterPro" id="IPR013087">
    <property type="entry name" value="Znf_C2H2_type"/>
</dbReference>
<dbReference type="InterPro" id="IPR050329">
    <property type="entry name" value="GLI_C2H2-zinc-finger"/>
</dbReference>
<sequence length="374" mass="40717">MSEYYGYPAQPFIDPQSFVDPQLFATKPTLDAFDFDNTDQASKAAFEFAHYGQSPTDVIAPHPEQFDAELDSSLASFDAEVFGLPQTYLDPTADIFTQWRSDTPTRGVPSTFTVSSDSAYESGYSDSLSSYQSSNSPSSVYNTEELDADMQRMLGMGMLNSDNNSLYGTPSDYQPRSNHASVSISGMGSFSSSTFPASYAHRGASSDYDPHTQRRVSSSSASDYYPNHYPVQATVSPAIVTTSLSVPSQASPMPKAPSVKSESASSGDPKKKYACSSCSRSFARAYNLKTHIATHDPNRSKPFACKHKSCGRAFSRKHDLRRHLIAIHRTESSASSSTSSEAVGVERGQRSRCDNCGKSWVGEDRSGCDCDDVK</sequence>
<evidence type="ECO:0000256" key="5">
    <source>
        <dbReference type="PROSITE-ProRule" id="PRU00042"/>
    </source>
</evidence>
<dbReference type="PANTHER" id="PTHR19818:SF139">
    <property type="entry name" value="PAIR-RULE PROTEIN ODD-PAIRED"/>
    <property type="match status" value="1"/>
</dbReference>
<feature type="region of interest" description="Disordered" evidence="6">
    <location>
        <begin position="202"/>
        <end position="224"/>
    </location>
</feature>
<gene>
    <name evidence="8" type="ORF">GFSPODELE1_LOCUS1150</name>
</gene>
<keyword evidence="9" id="KW-1185">Reference proteome</keyword>
<proteinExistence type="predicted"/>
<feature type="compositionally biased region" description="Basic and acidic residues" evidence="6">
    <location>
        <begin position="347"/>
        <end position="374"/>
    </location>
</feature>
<dbReference type="InterPro" id="IPR036236">
    <property type="entry name" value="Znf_C2H2_sf"/>
</dbReference>
<evidence type="ECO:0000259" key="7">
    <source>
        <dbReference type="PROSITE" id="PS50157"/>
    </source>
</evidence>
<dbReference type="PANTHER" id="PTHR19818">
    <property type="entry name" value="ZINC FINGER PROTEIN ZIC AND GLI"/>
    <property type="match status" value="1"/>
</dbReference>
<accession>A0ABP1CNR1</accession>
<evidence type="ECO:0000256" key="1">
    <source>
        <dbReference type="ARBA" id="ARBA00022723"/>
    </source>
</evidence>
<evidence type="ECO:0000256" key="4">
    <source>
        <dbReference type="ARBA" id="ARBA00022833"/>
    </source>
</evidence>
<dbReference type="EMBL" id="OZ037944">
    <property type="protein sequence ID" value="CAL1696358.1"/>
    <property type="molecule type" value="Genomic_DNA"/>
</dbReference>
<evidence type="ECO:0000256" key="6">
    <source>
        <dbReference type="SAM" id="MobiDB-lite"/>
    </source>
</evidence>
<dbReference type="Pfam" id="PF00096">
    <property type="entry name" value="zf-C2H2"/>
    <property type="match status" value="2"/>
</dbReference>
<feature type="region of interest" description="Disordered" evidence="6">
    <location>
        <begin position="247"/>
        <end position="269"/>
    </location>
</feature>
<dbReference type="PROSITE" id="PS50157">
    <property type="entry name" value="ZINC_FINGER_C2H2_2"/>
    <property type="match status" value="2"/>
</dbReference>
<name>A0ABP1CNR1_9APHY</name>
<dbReference type="Proteomes" id="UP001497453">
    <property type="component" value="Chromosome 1"/>
</dbReference>
<reference evidence="9" key="1">
    <citation type="submission" date="2024-04" db="EMBL/GenBank/DDBJ databases">
        <authorList>
            <person name="Shaw F."/>
            <person name="Minotto A."/>
        </authorList>
    </citation>
    <scope>NUCLEOTIDE SEQUENCE [LARGE SCALE GENOMIC DNA]</scope>
</reference>
<keyword evidence="1" id="KW-0479">Metal-binding</keyword>
<evidence type="ECO:0000313" key="8">
    <source>
        <dbReference type="EMBL" id="CAL1696358.1"/>
    </source>
</evidence>
<evidence type="ECO:0000313" key="9">
    <source>
        <dbReference type="Proteomes" id="UP001497453"/>
    </source>
</evidence>
<protein>
    <recommendedName>
        <fullName evidence="7">C2H2-type domain-containing protein</fullName>
    </recommendedName>
</protein>
<keyword evidence="4" id="KW-0862">Zinc</keyword>
<feature type="domain" description="C2H2-type" evidence="7">
    <location>
        <begin position="273"/>
        <end position="300"/>
    </location>
</feature>
<feature type="domain" description="C2H2-type" evidence="7">
    <location>
        <begin position="303"/>
        <end position="333"/>
    </location>
</feature>
<dbReference type="SMART" id="SM00355">
    <property type="entry name" value="ZnF_C2H2"/>
    <property type="match status" value="2"/>
</dbReference>
<evidence type="ECO:0000256" key="2">
    <source>
        <dbReference type="ARBA" id="ARBA00022737"/>
    </source>
</evidence>
<keyword evidence="3 5" id="KW-0863">Zinc-finger</keyword>
<dbReference type="SUPFAM" id="SSF57667">
    <property type="entry name" value="beta-beta-alpha zinc fingers"/>
    <property type="match status" value="1"/>
</dbReference>
<feature type="region of interest" description="Disordered" evidence="6">
    <location>
        <begin position="329"/>
        <end position="374"/>
    </location>
</feature>
<organism evidence="8 9">
    <name type="scientific">Somion occarium</name>
    <dbReference type="NCBI Taxonomy" id="3059160"/>
    <lineage>
        <taxon>Eukaryota</taxon>
        <taxon>Fungi</taxon>
        <taxon>Dikarya</taxon>
        <taxon>Basidiomycota</taxon>
        <taxon>Agaricomycotina</taxon>
        <taxon>Agaricomycetes</taxon>
        <taxon>Polyporales</taxon>
        <taxon>Cerrenaceae</taxon>
        <taxon>Somion</taxon>
    </lineage>
</organism>